<feature type="compositionally biased region" description="Basic and acidic residues" evidence="1">
    <location>
        <begin position="218"/>
        <end position="227"/>
    </location>
</feature>
<gene>
    <name evidence="2" type="ORF">HETIRDRAFT_456582</name>
</gene>
<dbReference type="Proteomes" id="UP000030671">
    <property type="component" value="Unassembled WGS sequence"/>
</dbReference>
<feature type="region of interest" description="Disordered" evidence="1">
    <location>
        <begin position="1"/>
        <end position="56"/>
    </location>
</feature>
<evidence type="ECO:0000313" key="2">
    <source>
        <dbReference type="EMBL" id="ETW86607.1"/>
    </source>
</evidence>
<evidence type="ECO:0000256" key="1">
    <source>
        <dbReference type="SAM" id="MobiDB-lite"/>
    </source>
</evidence>
<accession>W4KLA5</accession>
<reference evidence="2 3" key="1">
    <citation type="journal article" date="2012" name="New Phytol.">
        <title>Insight into trade-off between wood decay and parasitism from the genome of a fungal forest pathogen.</title>
        <authorList>
            <person name="Olson A."/>
            <person name="Aerts A."/>
            <person name="Asiegbu F."/>
            <person name="Belbahri L."/>
            <person name="Bouzid O."/>
            <person name="Broberg A."/>
            <person name="Canback B."/>
            <person name="Coutinho P.M."/>
            <person name="Cullen D."/>
            <person name="Dalman K."/>
            <person name="Deflorio G."/>
            <person name="van Diepen L.T."/>
            <person name="Dunand C."/>
            <person name="Duplessis S."/>
            <person name="Durling M."/>
            <person name="Gonthier P."/>
            <person name="Grimwood J."/>
            <person name="Fossdal C.G."/>
            <person name="Hansson D."/>
            <person name="Henrissat B."/>
            <person name="Hietala A."/>
            <person name="Himmelstrand K."/>
            <person name="Hoffmeister D."/>
            <person name="Hogberg N."/>
            <person name="James T.Y."/>
            <person name="Karlsson M."/>
            <person name="Kohler A."/>
            <person name="Kues U."/>
            <person name="Lee Y.H."/>
            <person name="Lin Y.C."/>
            <person name="Lind M."/>
            <person name="Lindquist E."/>
            <person name="Lombard V."/>
            <person name="Lucas S."/>
            <person name="Lunden K."/>
            <person name="Morin E."/>
            <person name="Murat C."/>
            <person name="Park J."/>
            <person name="Raffaello T."/>
            <person name="Rouze P."/>
            <person name="Salamov A."/>
            <person name="Schmutz J."/>
            <person name="Solheim H."/>
            <person name="Stahlberg J."/>
            <person name="Velez H."/>
            <person name="de Vries R.P."/>
            <person name="Wiebenga A."/>
            <person name="Woodward S."/>
            <person name="Yakovlev I."/>
            <person name="Garbelotto M."/>
            <person name="Martin F."/>
            <person name="Grigoriev I.V."/>
            <person name="Stenlid J."/>
        </authorList>
    </citation>
    <scope>NUCLEOTIDE SEQUENCE [LARGE SCALE GENOMIC DNA]</scope>
    <source>
        <strain evidence="2 3">TC 32-1</strain>
    </source>
</reference>
<name>W4KLA5_HETIT</name>
<dbReference type="AlphaFoldDB" id="W4KLA5"/>
<organism evidence="2 3">
    <name type="scientific">Heterobasidion irregulare (strain TC 32-1)</name>
    <dbReference type="NCBI Taxonomy" id="747525"/>
    <lineage>
        <taxon>Eukaryota</taxon>
        <taxon>Fungi</taxon>
        <taxon>Dikarya</taxon>
        <taxon>Basidiomycota</taxon>
        <taxon>Agaricomycotina</taxon>
        <taxon>Agaricomycetes</taxon>
        <taxon>Russulales</taxon>
        <taxon>Bondarzewiaceae</taxon>
        <taxon>Heterobasidion</taxon>
        <taxon>Heterobasidion annosum species complex</taxon>
    </lineage>
</organism>
<dbReference type="HOGENOM" id="CLU_1107251_0_0_1"/>
<feature type="compositionally biased region" description="Low complexity" evidence="1">
    <location>
        <begin position="10"/>
        <end position="19"/>
    </location>
</feature>
<sequence>MRVRRDGNELRVGGRLRVGTRTDDGVVGLEAGDDDEEQGGREKKRGGKRGFRRKRASDCDRLDVKRGGERESHESQSQACLEASFGPVPSSAVLSSHVSVPRRFTLPRFRPPPIRRHSAVPSASAPAVRHRWPVRPLHPPHRARSRPALCRPPSLSVRQIPTQFRFHPCPALPFHISTTSPQIHSRAPPHGRTRPVRQTCPSSHTHPPAYGNFPHPRAPTDKNRLELLKTAPPSSSPDLSQRGTLDDDARR</sequence>
<proteinExistence type="predicted"/>
<keyword evidence="3" id="KW-1185">Reference proteome</keyword>
<feature type="region of interest" description="Disordered" evidence="1">
    <location>
        <begin position="180"/>
        <end position="251"/>
    </location>
</feature>
<evidence type="ECO:0000313" key="3">
    <source>
        <dbReference type="Proteomes" id="UP000030671"/>
    </source>
</evidence>
<feature type="compositionally biased region" description="Polar residues" evidence="1">
    <location>
        <begin position="232"/>
        <end position="243"/>
    </location>
</feature>
<feature type="compositionally biased region" description="Basic residues" evidence="1">
    <location>
        <begin position="42"/>
        <end position="55"/>
    </location>
</feature>
<dbReference type="KEGG" id="hir:HETIRDRAFT_456582"/>
<dbReference type="EMBL" id="KI925454">
    <property type="protein sequence ID" value="ETW86607.1"/>
    <property type="molecule type" value="Genomic_DNA"/>
</dbReference>
<dbReference type="RefSeq" id="XP_009540611.1">
    <property type="nucleotide sequence ID" value="XM_009542316.1"/>
</dbReference>
<dbReference type="GeneID" id="20676757"/>
<dbReference type="InParanoid" id="W4KLA5"/>
<protein>
    <submittedName>
        <fullName evidence="2">Uncharacterized protein</fullName>
    </submittedName>
</protein>